<evidence type="ECO:0000313" key="2">
    <source>
        <dbReference type="EMBL" id="EHI61185.1"/>
    </source>
</evidence>
<gene>
    <name evidence="2" type="ORF">HMPREF9473_00800</name>
</gene>
<proteinExistence type="predicted"/>
<dbReference type="HOGENOM" id="CLU_133204_0_0_9"/>
<evidence type="ECO:0000313" key="3">
    <source>
        <dbReference type="Proteomes" id="UP000005384"/>
    </source>
</evidence>
<dbReference type="RefSeq" id="WP_006778786.1">
    <property type="nucleotide sequence ID" value="NZ_CP040506.1"/>
</dbReference>
<name>G5IB78_9FIRM</name>
<comment type="caution">
    <text evidence="2">The sequence shown here is derived from an EMBL/GenBank/DDBJ whole genome shotgun (WGS) entry which is preliminary data.</text>
</comment>
<dbReference type="PATRIC" id="fig|742737.3.peg.795"/>
<dbReference type="Gene3D" id="3.10.450.40">
    <property type="match status" value="1"/>
</dbReference>
<keyword evidence="3" id="KW-1185">Reference proteome</keyword>
<dbReference type="OrthoDB" id="9802846at2"/>
<dbReference type="Pfam" id="PF04965">
    <property type="entry name" value="GPW_gp25"/>
    <property type="match status" value="1"/>
</dbReference>
<dbReference type="EMBL" id="ADLN01000006">
    <property type="protein sequence ID" value="EHI61185.1"/>
    <property type="molecule type" value="Genomic_DNA"/>
</dbReference>
<evidence type="ECO:0000259" key="1">
    <source>
        <dbReference type="Pfam" id="PF04965"/>
    </source>
</evidence>
<dbReference type="AlphaFoldDB" id="G5IB78"/>
<sequence>MADRNYLGTGIRFPVQADAGTGRFAMASAEESVRESVYIILMTARGERWMEPGFGSNMNSYTFMDTSATMLNLMRSDLMTQILKQEPRISDVEITFDQSGQEGCLLVNVEYTISAHHTRDSLVFPFYLQAVREGTADGPVED</sequence>
<dbReference type="InterPro" id="IPR007048">
    <property type="entry name" value="IraD/Gp25-like"/>
</dbReference>
<accession>G5IB78</accession>
<dbReference type="SUPFAM" id="SSF160719">
    <property type="entry name" value="gpW/gp25-like"/>
    <property type="match status" value="1"/>
</dbReference>
<organism evidence="2 3">
    <name type="scientific">Hungatella hathewayi WAL-18680</name>
    <dbReference type="NCBI Taxonomy" id="742737"/>
    <lineage>
        <taxon>Bacteria</taxon>
        <taxon>Bacillati</taxon>
        <taxon>Bacillota</taxon>
        <taxon>Clostridia</taxon>
        <taxon>Lachnospirales</taxon>
        <taxon>Lachnospiraceae</taxon>
        <taxon>Hungatella</taxon>
    </lineage>
</organism>
<dbReference type="Proteomes" id="UP000005384">
    <property type="component" value="Unassembled WGS sequence"/>
</dbReference>
<protein>
    <recommendedName>
        <fullName evidence="1">IraD/Gp25-like domain-containing protein</fullName>
    </recommendedName>
</protein>
<reference evidence="2 3" key="1">
    <citation type="submission" date="2011-08" db="EMBL/GenBank/DDBJ databases">
        <title>The Genome Sequence of Clostridium hathewayi WAL-18680.</title>
        <authorList>
            <consortium name="The Broad Institute Genome Sequencing Platform"/>
            <person name="Earl A."/>
            <person name="Ward D."/>
            <person name="Feldgarden M."/>
            <person name="Gevers D."/>
            <person name="Finegold S.M."/>
            <person name="Summanen P.H."/>
            <person name="Molitoris D.R."/>
            <person name="Song M."/>
            <person name="Daigneault M."/>
            <person name="Allen-Vercoe E."/>
            <person name="Young S.K."/>
            <person name="Zeng Q."/>
            <person name="Gargeya S."/>
            <person name="Fitzgerald M."/>
            <person name="Haas B."/>
            <person name="Abouelleil A."/>
            <person name="Alvarado L."/>
            <person name="Arachchi H.M."/>
            <person name="Berlin A."/>
            <person name="Brown A."/>
            <person name="Chapman S.B."/>
            <person name="Chen Z."/>
            <person name="Dunbar C."/>
            <person name="Freedman E."/>
            <person name="Gearin G."/>
            <person name="Gellesch M."/>
            <person name="Goldberg J."/>
            <person name="Griggs A."/>
            <person name="Gujja S."/>
            <person name="Heiman D."/>
            <person name="Howarth C."/>
            <person name="Larson L."/>
            <person name="Lui A."/>
            <person name="MacDonald P.J.P."/>
            <person name="Montmayeur A."/>
            <person name="Murphy C."/>
            <person name="Neiman D."/>
            <person name="Pearson M."/>
            <person name="Priest M."/>
            <person name="Roberts A."/>
            <person name="Saif S."/>
            <person name="Shea T."/>
            <person name="Shenoy N."/>
            <person name="Sisk P."/>
            <person name="Stolte C."/>
            <person name="Sykes S."/>
            <person name="Wortman J."/>
            <person name="Nusbaum C."/>
            <person name="Birren B."/>
        </authorList>
    </citation>
    <scope>NUCLEOTIDE SEQUENCE [LARGE SCALE GENOMIC DNA]</scope>
    <source>
        <strain evidence="2 3">WAL-18680</strain>
    </source>
</reference>
<feature type="domain" description="IraD/Gp25-like" evidence="1">
    <location>
        <begin position="28"/>
        <end position="116"/>
    </location>
</feature>